<keyword evidence="3 10" id="KW-0812">Transmembrane</keyword>
<dbReference type="AlphaFoldDB" id="A0A175R876"/>
<feature type="transmembrane region" description="Helical" evidence="10">
    <location>
        <begin position="173"/>
        <end position="197"/>
    </location>
</feature>
<dbReference type="Pfam" id="PF00654">
    <property type="entry name" value="Voltage_CLC"/>
    <property type="match status" value="1"/>
</dbReference>
<reference evidence="13 14" key="1">
    <citation type="journal article" date="2016" name="Front. Microbiol.">
        <title>Genomic Resource of Rice Seed Associated Bacteria.</title>
        <authorList>
            <person name="Midha S."/>
            <person name="Bansal K."/>
            <person name="Sharma S."/>
            <person name="Kumar N."/>
            <person name="Patil P.P."/>
            <person name="Chaudhry V."/>
            <person name="Patil P.B."/>
        </authorList>
    </citation>
    <scope>NUCLEOTIDE SEQUENCE [LARGE SCALE GENOMIC DNA]</scope>
    <source>
        <strain evidence="11 13">NS226</strain>
        <strain evidence="12 14">NS365</strain>
    </source>
</reference>
<dbReference type="OrthoDB" id="9767361at2"/>
<dbReference type="PRINTS" id="PR00762">
    <property type="entry name" value="CLCHANNEL"/>
</dbReference>
<dbReference type="GO" id="GO:0034707">
    <property type="term" value="C:chloride channel complex"/>
    <property type="evidence" value="ECO:0007669"/>
    <property type="project" value="UniProtKB-KW"/>
</dbReference>
<dbReference type="Proteomes" id="UP000078529">
    <property type="component" value="Unassembled WGS sequence"/>
</dbReference>
<dbReference type="STRING" id="401562.NS365_16825"/>
<dbReference type="PATRIC" id="fig|401562.3.peg.1488"/>
<feature type="transmembrane region" description="Helical" evidence="10">
    <location>
        <begin position="282"/>
        <end position="302"/>
    </location>
</feature>
<dbReference type="EMBL" id="LDQA01000045">
    <property type="protein sequence ID" value="KTR03835.1"/>
    <property type="molecule type" value="Genomic_DNA"/>
</dbReference>
<keyword evidence="4 10" id="KW-1133">Transmembrane helix</keyword>
<keyword evidence="8" id="KW-0868">Chloride</keyword>
<organism evidence="11 13">
    <name type="scientific">Aureimonas ureilytica</name>
    <dbReference type="NCBI Taxonomy" id="401562"/>
    <lineage>
        <taxon>Bacteria</taxon>
        <taxon>Pseudomonadati</taxon>
        <taxon>Pseudomonadota</taxon>
        <taxon>Alphaproteobacteria</taxon>
        <taxon>Hyphomicrobiales</taxon>
        <taxon>Aurantimonadaceae</taxon>
        <taxon>Aureimonas</taxon>
    </lineage>
</organism>
<dbReference type="EMBL" id="LDPZ01000020">
    <property type="protein sequence ID" value="KTQ95752.1"/>
    <property type="molecule type" value="Genomic_DNA"/>
</dbReference>
<feature type="transmembrane region" description="Helical" evidence="10">
    <location>
        <begin position="408"/>
        <end position="426"/>
    </location>
</feature>
<evidence type="ECO:0000256" key="9">
    <source>
        <dbReference type="ARBA" id="ARBA00023303"/>
    </source>
</evidence>
<feature type="transmembrane region" description="Helical" evidence="10">
    <location>
        <begin position="380"/>
        <end position="402"/>
    </location>
</feature>
<evidence type="ECO:0000256" key="7">
    <source>
        <dbReference type="ARBA" id="ARBA00023173"/>
    </source>
</evidence>
<evidence type="ECO:0000256" key="1">
    <source>
        <dbReference type="ARBA" id="ARBA00004141"/>
    </source>
</evidence>
<keyword evidence="7" id="KW-0869">Chloride channel</keyword>
<keyword evidence="5" id="KW-0406">Ion transport</keyword>
<name>A0A175R876_9HYPH</name>
<evidence type="ECO:0000313" key="14">
    <source>
        <dbReference type="Proteomes" id="UP000078529"/>
    </source>
</evidence>
<dbReference type="InterPro" id="IPR014743">
    <property type="entry name" value="Cl-channel_core"/>
</dbReference>
<evidence type="ECO:0000256" key="6">
    <source>
        <dbReference type="ARBA" id="ARBA00023136"/>
    </source>
</evidence>
<evidence type="ECO:0000256" key="5">
    <source>
        <dbReference type="ARBA" id="ARBA00023065"/>
    </source>
</evidence>
<feature type="transmembrane region" description="Helical" evidence="10">
    <location>
        <begin position="246"/>
        <end position="270"/>
    </location>
</feature>
<dbReference type="SUPFAM" id="SSF81340">
    <property type="entry name" value="Clc chloride channel"/>
    <property type="match status" value="1"/>
</dbReference>
<dbReference type="CDD" id="cd01034">
    <property type="entry name" value="EriC_like"/>
    <property type="match status" value="1"/>
</dbReference>
<comment type="caution">
    <text evidence="11">The sequence shown here is derived from an EMBL/GenBank/DDBJ whole genome shotgun (WGS) entry which is preliminary data.</text>
</comment>
<dbReference type="PANTHER" id="PTHR43427">
    <property type="entry name" value="CHLORIDE CHANNEL PROTEIN CLC-E"/>
    <property type="match status" value="1"/>
</dbReference>
<accession>A0A175R876</accession>
<evidence type="ECO:0000256" key="8">
    <source>
        <dbReference type="ARBA" id="ARBA00023214"/>
    </source>
</evidence>
<protein>
    <submittedName>
        <fullName evidence="11">Chloride channel protein</fullName>
    </submittedName>
</protein>
<dbReference type="Proteomes" id="UP000078272">
    <property type="component" value="Unassembled WGS sequence"/>
</dbReference>
<gene>
    <name evidence="11" type="ORF">NS226_10070</name>
    <name evidence="12" type="ORF">NS365_16825</name>
</gene>
<feature type="transmembrane region" description="Helical" evidence="10">
    <location>
        <begin position="34"/>
        <end position="53"/>
    </location>
</feature>
<keyword evidence="9" id="KW-0407">Ion channel</keyword>
<keyword evidence="6 10" id="KW-0472">Membrane</keyword>
<dbReference type="InterPro" id="IPR001807">
    <property type="entry name" value="ClC"/>
</dbReference>
<keyword evidence="2" id="KW-0813">Transport</keyword>
<dbReference type="GO" id="GO:0005254">
    <property type="term" value="F:chloride channel activity"/>
    <property type="evidence" value="ECO:0007669"/>
    <property type="project" value="UniProtKB-KW"/>
</dbReference>
<dbReference type="Gene3D" id="1.10.3080.10">
    <property type="entry name" value="Clc chloride channel"/>
    <property type="match status" value="1"/>
</dbReference>
<dbReference type="RefSeq" id="WP_058601455.1">
    <property type="nucleotide sequence ID" value="NZ_LDPZ01000020.1"/>
</dbReference>
<dbReference type="InterPro" id="IPR050368">
    <property type="entry name" value="ClC-type_chloride_channel"/>
</dbReference>
<feature type="transmembrane region" description="Helical" evidence="10">
    <location>
        <begin position="120"/>
        <end position="140"/>
    </location>
</feature>
<sequence>MSSNARTARRLRHLRTLRRSRAVWLSRRVWRPRLIFWAGAIAIGLVSVIFAKASDEAQRAFTALAGAPDGGGLMLRALLPPLGFALSAYLAVRFFPFTQGSGIPQAIAARHMERDDERGLLLSLKGAVGKILLTIFALFVGGSVGREGPTVQVGAAIMLAAGRIGGMAHARGLILAGSAAGIAAAFNTPLAGVVFAIEEMGRGYEARTNALVMSAVILAGLASLALTGDYSYFGEFTGSVQDARDWFLVLLCGVVGGAFGALFSKAALGLMRRFRFWARGQLWRLVAVAGACGLGVALVGLLSGGTTYGTGYEIARGAIEGQGADPFYFVWKFLATLLSMASSIPGGLFAPSLSVGAGLGASLGLLVGTSSMGLAATLGMAGYFAGVVQAPMTAFVIILEMTATRDNVMPLLVASMIGFGTARLISGEPLYHTLSRNFVAEILRRSRAAEQEAGQAKNGRAG</sequence>
<evidence type="ECO:0000256" key="3">
    <source>
        <dbReference type="ARBA" id="ARBA00022692"/>
    </source>
</evidence>
<proteinExistence type="predicted"/>
<evidence type="ECO:0000313" key="11">
    <source>
        <dbReference type="EMBL" id="KTQ95752.1"/>
    </source>
</evidence>
<evidence type="ECO:0000256" key="10">
    <source>
        <dbReference type="SAM" id="Phobius"/>
    </source>
</evidence>
<evidence type="ECO:0000313" key="13">
    <source>
        <dbReference type="Proteomes" id="UP000078272"/>
    </source>
</evidence>
<comment type="subcellular location">
    <subcellularLocation>
        <location evidence="1">Membrane</location>
        <topology evidence="1">Multi-pass membrane protein</topology>
    </subcellularLocation>
</comment>
<evidence type="ECO:0000256" key="4">
    <source>
        <dbReference type="ARBA" id="ARBA00022989"/>
    </source>
</evidence>
<feature type="transmembrane region" description="Helical" evidence="10">
    <location>
        <begin position="209"/>
        <end position="226"/>
    </location>
</feature>
<keyword evidence="14" id="KW-1185">Reference proteome</keyword>
<evidence type="ECO:0000256" key="2">
    <source>
        <dbReference type="ARBA" id="ARBA00022448"/>
    </source>
</evidence>
<dbReference type="PANTHER" id="PTHR43427:SF6">
    <property type="entry name" value="CHLORIDE CHANNEL PROTEIN CLC-E"/>
    <property type="match status" value="1"/>
</dbReference>
<evidence type="ECO:0000313" key="12">
    <source>
        <dbReference type="EMBL" id="KTR03835.1"/>
    </source>
</evidence>
<feature type="transmembrane region" description="Helical" evidence="10">
    <location>
        <begin position="348"/>
        <end position="368"/>
    </location>
</feature>
<feature type="transmembrane region" description="Helical" evidence="10">
    <location>
        <begin position="73"/>
        <end position="92"/>
    </location>
</feature>